<dbReference type="Proteomes" id="UP000602284">
    <property type="component" value="Unassembled WGS sequence"/>
</dbReference>
<proteinExistence type="predicted"/>
<evidence type="ECO:0000313" key="2">
    <source>
        <dbReference type="Proteomes" id="UP000602284"/>
    </source>
</evidence>
<accession>A0ABS1J727</accession>
<name>A0ABS1J727_9BACL</name>
<keyword evidence="2" id="KW-1185">Reference proteome</keyword>
<dbReference type="EMBL" id="JAEQNB010000001">
    <property type="protein sequence ID" value="MBL0386072.1"/>
    <property type="molecule type" value="Genomic_DNA"/>
</dbReference>
<comment type="caution">
    <text evidence="1">The sequence shown here is derived from an EMBL/GenBank/DDBJ whole genome shotgun (WGS) entry which is preliminary data.</text>
</comment>
<evidence type="ECO:0000313" key="1">
    <source>
        <dbReference type="EMBL" id="MBL0386072.1"/>
    </source>
</evidence>
<reference evidence="1 2" key="1">
    <citation type="submission" date="2021-01" db="EMBL/GenBank/DDBJ databases">
        <title>Tumebacillus sp. strain ITR2 16S ribosomal RNA gene Genome sequencing and assembly.</title>
        <authorList>
            <person name="Kang M."/>
        </authorList>
    </citation>
    <scope>NUCLEOTIDE SEQUENCE [LARGE SCALE GENOMIC DNA]</scope>
    <source>
        <strain evidence="1 2">ITR2</strain>
    </source>
</reference>
<organism evidence="1 2">
    <name type="scientific">Tumebacillus amylolyticus</name>
    <dbReference type="NCBI Taxonomy" id="2801339"/>
    <lineage>
        <taxon>Bacteria</taxon>
        <taxon>Bacillati</taxon>
        <taxon>Bacillota</taxon>
        <taxon>Bacilli</taxon>
        <taxon>Bacillales</taxon>
        <taxon>Alicyclobacillaceae</taxon>
        <taxon>Tumebacillus</taxon>
    </lineage>
</organism>
<protein>
    <submittedName>
        <fullName evidence="1">FDLD family class I lanthipeptide</fullName>
    </submittedName>
</protein>
<sequence length="41" mass="4550">MENMFDLDVVVTKPERALAPVEDPYYTGVLCTILCSAVCGW</sequence>
<dbReference type="NCBIfam" id="NF038155">
    <property type="entry name" value="lanthi_I_FDLD"/>
    <property type="match status" value="1"/>
</dbReference>
<gene>
    <name evidence="1" type="ORF">JJB07_05340</name>
</gene>